<name>A0ABU8UKR1_9ACTN</name>
<feature type="domain" description="SnoaL-like" evidence="2">
    <location>
        <begin position="25"/>
        <end position="137"/>
    </location>
</feature>
<dbReference type="InterPro" id="IPR032710">
    <property type="entry name" value="NTF2-like_dom_sf"/>
</dbReference>
<evidence type="ECO:0000256" key="1">
    <source>
        <dbReference type="SAM" id="MobiDB-lite"/>
    </source>
</evidence>
<dbReference type="EMBL" id="JBBKAK010000001">
    <property type="protein sequence ID" value="MEJ8669113.1"/>
    <property type="molecule type" value="Genomic_DNA"/>
</dbReference>
<protein>
    <submittedName>
        <fullName evidence="3">Nuclear transport factor 2 family protein</fullName>
    </submittedName>
</protein>
<accession>A0ABU8UKR1</accession>
<evidence type="ECO:0000313" key="3">
    <source>
        <dbReference type="EMBL" id="MEJ8669113.1"/>
    </source>
</evidence>
<evidence type="ECO:0000313" key="4">
    <source>
        <dbReference type="Proteomes" id="UP001376459"/>
    </source>
</evidence>
<comment type="caution">
    <text evidence="3">The sequence shown here is derived from an EMBL/GenBank/DDBJ whole genome shotgun (WGS) entry which is preliminary data.</text>
</comment>
<dbReference type="Proteomes" id="UP001376459">
    <property type="component" value="Unassembled WGS sequence"/>
</dbReference>
<organism evidence="3 4">
    <name type="scientific">Streptomyces machairae</name>
    <dbReference type="NCBI Taxonomy" id="3134109"/>
    <lineage>
        <taxon>Bacteria</taxon>
        <taxon>Bacillati</taxon>
        <taxon>Actinomycetota</taxon>
        <taxon>Actinomycetes</taxon>
        <taxon>Kitasatosporales</taxon>
        <taxon>Streptomycetaceae</taxon>
        <taxon>Streptomyces</taxon>
    </lineage>
</organism>
<dbReference type="SUPFAM" id="SSF54427">
    <property type="entry name" value="NTF2-like"/>
    <property type="match status" value="1"/>
</dbReference>
<dbReference type="Pfam" id="PF13577">
    <property type="entry name" value="SnoaL_4"/>
    <property type="match status" value="1"/>
</dbReference>
<dbReference type="InterPro" id="IPR037401">
    <property type="entry name" value="SnoaL-like"/>
</dbReference>
<keyword evidence="4" id="KW-1185">Reference proteome</keyword>
<feature type="region of interest" description="Disordered" evidence="1">
    <location>
        <begin position="135"/>
        <end position="165"/>
    </location>
</feature>
<evidence type="ECO:0000259" key="2">
    <source>
        <dbReference type="Pfam" id="PF13577"/>
    </source>
</evidence>
<reference evidence="3 4" key="1">
    <citation type="submission" date="2024-03" db="EMBL/GenBank/DDBJ databases">
        <title>Novel Streptomyces species of biotechnological and ecological value are a feature of Machair soil.</title>
        <authorList>
            <person name="Prole J.R."/>
            <person name="Goodfellow M."/>
            <person name="Allenby N."/>
            <person name="Ward A.C."/>
        </authorList>
    </citation>
    <scope>NUCLEOTIDE SEQUENCE [LARGE SCALE GENOMIC DNA]</scope>
    <source>
        <strain evidence="3 4">MS1.AVA.1</strain>
    </source>
</reference>
<proteinExistence type="predicted"/>
<dbReference type="Gene3D" id="3.10.450.50">
    <property type="match status" value="1"/>
</dbReference>
<gene>
    <name evidence="3" type="ORF">WKI71_13505</name>
</gene>
<sequence length="165" mass="18169">MNAMNATNTVHAMNAVNAMDPLELLLAERACERLVIDFVHRLDLGEPASVAELFTEDGTWEWPAGERLVEGRDALAAYFGSRPADRLSRRLMSNVLVTVTSPAPRRRPRTSRRTASTATEAAWSRRGLRFKWATTRTRSAGPGRHLAAVRPSPPPGLRRPDAATA</sequence>